<keyword evidence="2" id="KW-1185">Reference proteome</keyword>
<gene>
    <name evidence="1" type="ORF">ABT57_05675</name>
</gene>
<dbReference type="EMBL" id="LDOU01000006">
    <property type="protein sequence ID" value="KLV10085.1"/>
    <property type="molecule type" value="Genomic_DNA"/>
</dbReference>
<evidence type="ECO:0000313" key="2">
    <source>
        <dbReference type="Proteomes" id="UP000035909"/>
    </source>
</evidence>
<protein>
    <submittedName>
        <fullName evidence="1">Uncharacterized protein</fullName>
    </submittedName>
</protein>
<dbReference type="RefSeq" id="WP_047884247.1">
    <property type="nucleotide sequence ID" value="NZ_LDOU01000006.1"/>
</dbReference>
<dbReference type="PATRIC" id="fig|320778.3.peg.1224"/>
<dbReference type="STRING" id="320778.ABT57_05675"/>
<dbReference type="Proteomes" id="UP000035909">
    <property type="component" value="Unassembled WGS sequence"/>
</dbReference>
<name>A0A0J1HEK4_9GAMM</name>
<comment type="caution">
    <text evidence="1">The sequence shown here is derived from an EMBL/GenBank/DDBJ whole genome shotgun (WGS) entry which is preliminary data.</text>
</comment>
<dbReference type="OrthoDB" id="5829657at2"/>
<dbReference type="AlphaFoldDB" id="A0A0J1HEK4"/>
<proteinExistence type="predicted"/>
<reference evidence="1 2" key="1">
    <citation type="submission" date="2015-05" db="EMBL/GenBank/DDBJ databases">
        <title>Photobacterium galathea sp. nov.</title>
        <authorList>
            <person name="Machado H."/>
            <person name="Gram L."/>
        </authorList>
    </citation>
    <scope>NUCLEOTIDE SEQUENCE [LARGE SCALE GENOMIC DNA]</scope>
    <source>
        <strain evidence="1 2">DSM 22954</strain>
    </source>
</reference>
<sequence length="59" mass="6755">MDRLQHLAKLKEQFKQLRVTTVKPKNANKQLPKGCADFRYSRTFQIQARRAVLAKGGVA</sequence>
<accession>A0A0J1HEK4</accession>
<evidence type="ECO:0000313" key="1">
    <source>
        <dbReference type="EMBL" id="KLV10085.1"/>
    </source>
</evidence>
<organism evidence="1 2">
    <name type="scientific">Photobacterium ganghwense</name>
    <dbReference type="NCBI Taxonomy" id="320778"/>
    <lineage>
        <taxon>Bacteria</taxon>
        <taxon>Pseudomonadati</taxon>
        <taxon>Pseudomonadota</taxon>
        <taxon>Gammaproteobacteria</taxon>
        <taxon>Vibrionales</taxon>
        <taxon>Vibrionaceae</taxon>
        <taxon>Photobacterium</taxon>
    </lineage>
</organism>